<sequence>MPGRQRLGFDRRAERRQGAVVGLHRQSVETEPGLGSLAADERLHGTGQSRIHRPRHVPGCGHQRGIRERCQGPALALLRRRRQPPEPVVELRARLQHPDTRPLERRHEGPGRQRLRPDGGPERRQGPDLGLPRRGPAVLVPVTSAGK</sequence>
<feature type="compositionally biased region" description="Basic and acidic residues" evidence="1">
    <location>
        <begin position="7"/>
        <end position="17"/>
    </location>
</feature>
<feature type="region of interest" description="Disordered" evidence="1">
    <location>
        <begin position="43"/>
        <end position="65"/>
    </location>
</feature>
<feature type="region of interest" description="Disordered" evidence="1">
    <location>
        <begin position="1"/>
        <end position="20"/>
    </location>
</feature>
<evidence type="ECO:0000256" key="1">
    <source>
        <dbReference type="SAM" id="MobiDB-lite"/>
    </source>
</evidence>
<protein>
    <submittedName>
        <fullName evidence="2">Uncharacterized protein</fullName>
    </submittedName>
</protein>
<feature type="compositionally biased region" description="Basic and acidic residues" evidence="1">
    <location>
        <begin position="89"/>
        <end position="126"/>
    </location>
</feature>
<dbReference type="Proteomes" id="UP001153328">
    <property type="component" value="Unassembled WGS sequence"/>
</dbReference>
<evidence type="ECO:0000313" key="2">
    <source>
        <dbReference type="EMBL" id="CAG7647653.1"/>
    </source>
</evidence>
<evidence type="ECO:0000313" key="3">
    <source>
        <dbReference type="Proteomes" id="UP001153328"/>
    </source>
</evidence>
<gene>
    <name evidence="2" type="ORF">SBRY_40726</name>
</gene>
<proteinExistence type="predicted"/>
<dbReference type="AlphaFoldDB" id="A0A9W4MC29"/>
<name>A0A9W4MC29_9ACTN</name>
<accession>A0A9W4MC29</accession>
<dbReference type="EMBL" id="CAJVAX010000018">
    <property type="protein sequence ID" value="CAG7647653.1"/>
    <property type="molecule type" value="Genomic_DNA"/>
</dbReference>
<organism evidence="2 3">
    <name type="scientific">Actinacidiphila bryophytorum</name>
    <dbReference type="NCBI Taxonomy" id="1436133"/>
    <lineage>
        <taxon>Bacteria</taxon>
        <taxon>Bacillati</taxon>
        <taxon>Actinomycetota</taxon>
        <taxon>Actinomycetes</taxon>
        <taxon>Kitasatosporales</taxon>
        <taxon>Streptomycetaceae</taxon>
        <taxon>Actinacidiphila</taxon>
    </lineage>
</organism>
<comment type="caution">
    <text evidence="2">The sequence shown here is derived from an EMBL/GenBank/DDBJ whole genome shotgun (WGS) entry which is preliminary data.</text>
</comment>
<feature type="region of interest" description="Disordered" evidence="1">
    <location>
        <begin position="77"/>
        <end position="147"/>
    </location>
</feature>
<keyword evidence="3" id="KW-1185">Reference proteome</keyword>
<reference evidence="2" key="1">
    <citation type="submission" date="2021-06" db="EMBL/GenBank/DDBJ databases">
        <authorList>
            <person name="Arsene-Ploetze F."/>
        </authorList>
    </citation>
    <scope>NUCLEOTIDE SEQUENCE</scope>
    <source>
        <strain evidence="2">SBRY1</strain>
    </source>
</reference>